<geneLocation type="plasmid" evidence="2">
    <name>pamcp48-600</name>
</geneLocation>
<reference evidence="1 2" key="1">
    <citation type="submission" date="2016-11" db="EMBL/GenBank/DDBJ databases">
        <title>Networking in microbes: conjugative elements and plasmids in the genus Alteromonas.</title>
        <authorList>
            <person name="Lopez-Perez M."/>
            <person name="Ramon-Marco N."/>
            <person name="Rodriguez-Valera F."/>
        </authorList>
    </citation>
    <scope>NUCLEOTIDE SEQUENCE [LARGE SCALE GENOMIC DNA]</scope>
    <source>
        <strain evidence="1 2">CP48</strain>
        <plasmid evidence="2">pamcp48-600</plasmid>
    </source>
</reference>
<protein>
    <submittedName>
        <fullName evidence="1">Uncharacterized protein</fullName>
    </submittedName>
</protein>
<organism evidence="1 2">
    <name type="scientific">Alteromonas mediterranea</name>
    <dbReference type="NCBI Taxonomy" id="314275"/>
    <lineage>
        <taxon>Bacteria</taxon>
        <taxon>Pseudomonadati</taxon>
        <taxon>Pseudomonadota</taxon>
        <taxon>Gammaproteobacteria</taxon>
        <taxon>Alteromonadales</taxon>
        <taxon>Alteromonadaceae</taxon>
        <taxon>Alteromonas/Salinimonas group</taxon>
        <taxon>Alteromonas</taxon>
    </lineage>
</organism>
<dbReference type="AlphaFoldDB" id="A0AAC9JHG4"/>
<name>A0AAC9JHG4_9ALTE</name>
<evidence type="ECO:0000313" key="2">
    <source>
        <dbReference type="Proteomes" id="UP000182101"/>
    </source>
</evidence>
<sequence length="69" mass="7855">MKIIRDGRNQAWMPDCCVSLSQVEGVNLSSDDVVVIDNYPGVLQRHINKAIELNQTLMNIMRQSRRGRA</sequence>
<dbReference type="EMBL" id="CP018025">
    <property type="protein sequence ID" value="APD92077.1"/>
    <property type="molecule type" value="Genomic_DNA"/>
</dbReference>
<evidence type="ECO:0000313" key="1">
    <source>
        <dbReference type="EMBL" id="APD92077.1"/>
    </source>
</evidence>
<proteinExistence type="predicted"/>
<accession>A0AAC9JHG4</accession>
<keyword evidence="1" id="KW-0614">Plasmid</keyword>
<dbReference type="RefSeq" id="WP_071960687.1">
    <property type="nucleotide sequence ID" value="NZ_CP018025.1"/>
</dbReference>
<dbReference type="Proteomes" id="UP000182101">
    <property type="component" value="Plasmid pAMCP48-600"/>
</dbReference>
<gene>
    <name evidence="1" type="ORF">BM524_19340</name>
</gene>